<sequence length="129" mass="15206">MSEMGTSIDTLRQSEEDEDKLIRNIKEDYTEQIVQPQPILNNDPIISEIQHQRREEIEEILPPQESLLSKIYYTVKDTVIFLIIFITFNYEPIALVVDSWMERINVPYIGLVIRAIIASIVFFFIKKFI</sequence>
<proteinExistence type="predicted"/>
<dbReference type="EMBL" id="MN740346">
    <property type="protein sequence ID" value="QHU01693.1"/>
    <property type="molecule type" value="Genomic_DNA"/>
</dbReference>
<dbReference type="AlphaFoldDB" id="A0A6C0J8U8"/>
<accession>A0A6C0J8U8</accession>
<feature type="transmembrane region" description="Helical" evidence="1">
    <location>
        <begin position="79"/>
        <end position="100"/>
    </location>
</feature>
<protein>
    <submittedName>
        <fullName evidence="2">Uncharacterized protein</fullName>
    </submittedName>
</protein>
<evidence type="ECO:0000256" key="1">
    <source>
        <dbReference type="SAM" id="Phobius"/>
    </source>
</evidence>
<organism evidence="2">
    <name type="scientific">viral metagenome</name>
    <dbReference type="NCBI Taxonomy" id="1070528"/>
    <lineage>
        <taxon>unclassified sequences</taxon>
        <taxon>metagenomes</taxon>
        <taxon>organismal metagenomes</taxon>
    </lineage>
</organism>
<evidence type="ECO:0000313" key="2">
    <source>
        <dbReference type="EMBL" id="QHU01693.1"/>
    </source>
</evidence>
<feature type="transmembrane region" description="Helical" evidence="1">
    <location>
        <begin position="106"/>
        <end position="125"/>
    </location>
</feature>
<keyword evidence="1" id="KW-0812">Transmembrane</keyword>
<keyword evidence="1" id="KW-0472">Membrane</keyword>
<reference evidence="2" key="1">
    <citation type="journal article" date="2020" name="Nature">
        <title>Giant virus diversity and host interactions through global metagenomics.</title>
        <authorList>
            <person name="Schulz F."/>
            <person name="Roux S."/>
            <person name="Paez-Espino D."/>
            <person name="Jungbluth S."/>
            <person name="Walsh D.A."/>
            <person name="Denef V.J."/>
            <person name="McMahon K.D."/>
            <person name="Konstantinidis K.T."/>
            <person name="Eloe-Fadrosh E.A."/>
            <person name="Kyrpides N.C."/>
            <person name="Woyke T."/>
        </authorList>
    </citation>
    <scope>NUCLEOTIDE SEQUENCE</scope>
    <source>
        <strain evidence="2">GVMAG-M-3300025874-2</strain>
    </source>
</reference>
<keyword evidence="1" id="KW-1133">Transmembrane helix</keyword>
<name>A0A6C0J8U8_9ZZZZ</name>